<evidence type="ECO:0000256" key="4">
    <source>
        <dbReference type="SAM" id="MobiDB-lite"/>
    </source>
</evidence>
<dbReference type="AlphaFoldDB" id="A0A933SCE3"/>
<comment type="caution">
    <text evidence="6">The sequence shown here is derived from an EMBL/GenBank/DDBJ whole genome shotgun (WGS) entry which is preliminary data.</text>
</comment>
<evidence type="ECO:0000256" key="2">
    <source>
        <dbReference type="ARBA" id="ARBA00023125"/>
    </source>
</evidence>
<dbReference type="SMART" id="SM00421">
    <property type="entry name" value="HTH_LUXR"/>
    <property type="match status" value="1"/>
</dbReference>
<dbReference type="CDD" id="cd06170">
    <property type="entry name" value="LuxR_C_like"/>
    <property type="match status" value="1"/>
</dbReference>
<dbReference type="GO" id="GO:0006355">
    <property type="term" value="P:regulation of DNA-templated transcription"/>
    <property type="evidence" value="ECO:0007669"/>
    <property type="project" value="InterPro"/>
</dbReference>
<dbReference type="EMBL" id="JACRIW010000047">
    <property type="protein sequence ID" value="MBI5169203.1"/>
    <property type="molecule type" value="Genomic_DNA"/>
</dbReference>
<evidence type="ECO:0000313" key="7">
    <source>
        <dbReference type="Proteomes" id="UP000696931"/>
    </source>
</evidence>
<evidence type="ECO:0000256" key="1">
    <source>
        <dbReference type="ARBA" id="ARBA00023015"/>
    </source>
</evidence>
<protein>
    <recommendedName>
        <fullName evidence="5">HTH luxR-type domain-containing protein</fullName>
    </recommendedName>
</protein>
<dbReference type="InterPro" id="IPR016032">
    <property type="entry name" value="Sig_transdc_resp-reg_C-effctor"/>
</dbReference>
<name>A0A933SCE3_UNCEI</name>
<sequence length="231" mass="26079">MRNLVLWEHPVRLTPKDMRRLLSLVDQHPFTLHAKATGDWGPVKLSDFWTDEQLKASVFWRDIYRKLGTGRLIACAVFRGNRFGTINVSRPLDAPDFDERDRDMMRLLTPHFLQAHHAAERVSALRSETAIPASALGLTAREVEVGTWIARGRTNPEIAKILAMQPRTVEKHVERILLKLGVDNRTSAAMLLAGRVPMGSGFSSPTPPALVAEKRSRVRKPPKPETKRRNS</sequence>
<keyword evidence="1" id="KW-0805">Transcription regulation</keyword>
<dbReference type="PRINTS" id="PR00038">
    <property type="entry name" value="HTHLUXR"/>
</dbReference>
<dbReference type="PANTHER" id="PTHR44688:SF16">
    <property type="entry name" value="DNA-BINDING TRANSCRIPTIONAL ACTIVATOR DEVR_DOSR"/>
    <property type="match status" value="1"/>
</dbReference>
<dbReference type="InterPro" id="IPR000792">
    <property type="entry name" value="Tscrpt_reg_LuxR_C"/>
</dbReference>
<feature type="region of interest" description="Disordered" evidence="4">
    <location>
        <begin position="197"/>
        <end position="231"/>
    </location>
</feature>
<evidence type="ECO:0000256" key="3">
    <source>
        <dbReference type="ARBA" id="ARBA00023163"/>
    </source>
</evidence>
<dbReference type="GO" id="GO:0003677">
    <property type="term" value="F:DNA binding"/>
    <property type="evidence" value="ECO:0007669"/>
    <property type="project" value="UniProtKB-KW"/>
</dbReference>
<dbReference type="PROSITE" id="PS50043">
    <property type="entry name" value="HTH_LUXR_2"/>
    <property type="match status" value="1"/>
</dbReference>
<organism evidence="6 7">
    <name type="scientific">Eiseniibacteriota bacterium</name>
    <dbReference type="NCBI Taxonomy" id="2212470"/>
    <lineage>
        <taxon>Bacteria</taxon>
        <taxon>Candidatus Eiseniibacteriota</taxon>
    </lineage>
</organism>
<keyword evidence="3" id="KW-0804">Transcription</keyword>
<dbReference type="Gene3D" id="1.10.10.10">
    <property type="entry name" value="Winged helix-like DNA-binding domain superfamily/Winged helix DNA-binding domain"/>
    <property type="match status" value="1"/>
</dbReference>
<reference evidence="6" key="1">
    <citation type="submission" date="2020-07" db="EMBL/GenBank/DDBJ databases">
        <title>Huge and variable diversity of episymbiotic CPR bacteria and DPANN archaea in groundwater ecosystems.</title>
        <authorList>
            <person name="He C.Y."/>
            <person name="Keren R."/>
            <person name="Whittaker M."/>
            <person name="Farag I.F."/>
            <person name="Doudna J."/>
            <person name="Cate J.H.D."/>
            <person name="Banfield J.F."/>
        </authorList>
    </citation>
    <scope>NUCLEOTIDE SEQUENCE</scope>
    <source>
        <strain evidence="6">NC_groundwater_1813_Pr3_B-0.1um_71_17</strain>
    </source>
</reference>
<dbReference type="PANTHER" id="PTHR44688">
    <property type="entry name" value="DNA-BINDING TRANSCRIPTIONAL ACTIVATOR DEVR_DOSR"/>
    <property type="match status" value="1"/>
</dbReference>
<dbReference type="InterPro" id="IPR036388">
    <property type="entry name" value="WH-like_DNA-bd_sf"/>
</dbReference>
<dbReference type="SUPFAM" id="SSF46894">
    <property type="entry name" value="C-terminal effector domain of the bipartite response regulators"/>
    <property type="match status" value="1"/>
</dbReference>
<accession>A0A933SCE3</accession>
<gene>
    <name evidence="6" type="ORF">HZA61_06920</name>
</gene>
<dbReference type="Pfam" id="PF00196">
    <property type="entry name" value="GerE"/>
    <property type="match status" value="1"/>
</dbReference>
<evidence type="ECO:0000313" key="6">
    <source>
        <dbReference type="EMBL" id="MBI5169203.1"/>
    </source>
</evidence>
<evidence type="ECO:0000259" key="5">
    <source>
        <dbReference type="PROSITE" id="PS50043"/>
    </source>
</evidence>
<keyword evidence="2" id="KW-0238">DNA-binding</keyword>
<feature type="compositionally biased region" description="Basic and acidic residues" evidence="4">
    <location>
        <begin position="222"/>
        <end position="231"/>
    </location>
</feature>
<dbReference type="Proteomes" id="UP000696931">
    <property type="component" value="Unassembled WGS sequence"/>
</dbReference>
<proteinExistence type="predicted"/>
<feature type="domain" description="HTH luxR-type" evidence="5">
    <location>
        <begin position="131"/>
        <end position="196"/>
    </location>
</feature>
<dbReference type="PROSITE" id="PS00622">
    <property type="entry name" value="HTH_LUXR_1"/>
    <property type="match status" value="1"/>
</dbReference>